<dbReference type="Proteomes" id="UP001595616">
    <property type="component" value="Unassembled WGS sequence"/>
</dbReference>
<name>A0ABV7YXZ1_9BACT</name>
<protein>
    <recommendedName>
        <fullName evidence="3">Lipoprotein</fullName>
    </recommendedName>
</protein>
<keyword evidence="2" id="KW-1185">Reference proteome</keyword>
<dbReference type="PROSITE" id="PS51257">
    <property type="entry name" value="PROKAR_LIPOPROTEIN"/>
    <property type="match status" value="1"/>
</dbReference>
<evidence type="ECO:0008006" key="3">
    <source>
        <dbReference type="Google" id="ProtNLM"/>
    </source>
</evidence>
<proteinExistence type="predicted"/>
<dbReference type="EMBL" id="JBHRYQ010000001">
    <property type="protein sequence ID" value="MFC3811697.1"/>
    <property type="molecule type" value="Genomic_DNA"/>
</dbReference>
<sequence length="254" mass="28560">MKKLLILLTTSIIVFSCGTSDSDTSTEAPKKNNYTLVFFDKTQSVDLDKPFVRNKYENALKALLDQHIQKEGDQLDVYYIHENTQKSKAVSLITRTTKEETEGLSQTDKEAAETNYQMSIQKERKMMLQIVTQKMLEKNTGSSNAETNVSASVPAVSAAGEGGKLVFAYYFSDMVESLKNGRDFHKMAPISHDQAEEWAKADIENYKNYSLINSKVFIVLPFEPTSSTKENNPNVTDYWKVFFDGLGVSGVTEI</sequence>
<comment type="caution">
    <text evidence="1">The sequence shown here is derived from an EMBL/GenBank/DDBJ whole genome shotgun (WGS) entry which is preliminary data.</text>
</comment>
<organism evidence="1 2">
    <name type="scientific">Lacihabitans lacunae</name>
    <dbReference type="NCBI Taxonomy" id="1028214"/>
    <lineage>
        <taxon>Bacteria</taxon>
        <taxon>Pseudomonadati</taxon>
        <taxon>Bacteroidota</taxon>
        <taxon>Cytophagia</taxon>
        <taxon>Cytophagales</taxon>
        <taxon>Leadbetterellaceae</taxon>
        <taxon>Lacihabitans</taxon>
    </lineage>
</organism>
<evidence type="ECO:0000313" key="2">
    <source>
        <dbReference type="Proteomes" id="UP001595616"/>
    </source>
</evidence>
<accession>A0ABV7YXZ1</accession>
<evidence type="ECO:0000313" key="1">
    <source>
        <dbReference type="EMBL" id="MFC3811697.1"/>
    </source>
</evidence>
<reference evidence="2" key="1">
    <citation type="journal article" date="2019" name="Int. J. Syst. Evol. Microbiol.">
        <title>The Global Catalogue of Microorganisms (GCM) 10K type strain sequencing project: providing services to taxonomists for standard genome sequencing and annotation.</title>
        <authorList>
            <consortium name="The Broad Institute Genomics Platform"/>
            <consortium name="The Broad Institute Genome Sequencing Center for Infectious Disease"/>
            <person name="Wu L."/>
            <person name="Ma J."/>
        </authorList>
    </citation>
    <scope>NUCLEOTIDE SEQUENCE [LARGE SCALE GENOMIC DNA]</scope>
    <source>
        <strain evidence="2">CECT 7956</strain>
    </source>
</reference>
<gene>
    <name evidence="1" type="ORF">ACFOOI_13625</name>
</gene>
<dbReference type="RefSeq" id="WP_379838536.1">
    <property type="nucleotide sequence ID" value="NZ_JBHRYQ010000001.1"/>
</dbReference>